<dbReference type="SUPFAM" id="SSF57850">
    <property type="entry name" value="RING/U-box"/>
    <property type="match status" value="1"/>
</dbReference>
<feature type="transmembrane region" description="Helical" evidence="7">
    <location>
        <begin position="859"/>
        <end position="892"/>
    </location>
</feature>
<protein>
    <submittedName>
        <fullName evidence="9">Vacuolar protein sorting-associated protein 52 A</fullName>
    </submittedName>
</protein>
<feature type="domain" description="RING-type" evidence="8">
    <location>
        <begin position="962"/>
        <end position="1003"/>
    </location>
</feature>
<keyword evidence="3" id="KW-0813">Transport</keyword>
<feature type="transmembrane region" description="Helical" evidence="7">
    <location>
        <begin position="829"/>
        <end position="847"/>
    </location>
</feature>
<dbReference type="GO" id="GO:0042147">
    <property type="term" value="P:retrograde transport, endosome to Golgi"/>
    <property type="evidence" value="ECO:0007669"/>
    <property type="project" value="TreeGrafter"/>
</dbReference>
<evidence type="ECO:0000256" key="1">
    <source>
        <dbReference type="ARBA" id="ARBA00004601"/>
    </source>
</evidence>
<dbReference type="GO" id="GO:0006896">
    <property type="term" value="P:Golgi to vacuole transport"/>
    <property type="evidence" value="ECO:0007669"/>
    <property type="project" value="TreeGrafter"/>
</dbReference>
<dbReference type="EMBL" id="JACGWN010000004">
    <property type="protein sequence ID" value="KAL0453290.1"/>
    <property type="molecule type" value="Genomic_DNA"/>
</dbReference>
<dbReference type="Pfam" id="PF20655">
    <property type="entry name" value="Vps52_C"/>
    <property type="match status" value="1"/>
</dbReference>
<keyword evidence="6" id="KW-0862">Zinc</keyword>
<dbReference type="InterPro" id="IPR013083">
    <property type="entry name" value="Znf_RING/FYVE/PHD"/>
</dbReference>
<keyword evidence="6" id="KW-0863">Zinc-finger</keyword>
<accession>A0AAW2XHZ6</accession>
<dbReference type="GO" id="GO:0032456">
    <property type="term" value="P:endocytic recycling"/>
    <property type="evidence" value="ECO:0007669"/>
    <property type="project" value="TreeGrafter"/>
</dbReference>
<dbReference type="GO" id="GO:0015031">
    <property type="term" value="P:protein transport"/>
    <property type="evidence" value="ECO:0007669"/>
    <property type="project" value="UniProtKB-KW"/>
</dbReference>
<dbReference type="InterPro" id="IPR048319">
    <property type="entry name" value="Vps52_CC"/>
</dbReference>
<dbReference type="AlphaFoldDB" id="A0AAW2XHZ6"/>
<sequence>MTEVEANDGPPPVLDLGAFVGELTVEDDAASDDVSLEGLEQELQDYKTDDVCVQQVVAIILAKGTKLRDYTKDVENNLRQIELDYIEDYIKESDNLVSLHDQIHVVLAQMEKLLSGFQAEIGSISSDIKVLQEKSMDMGLKLKNRKAAESKLAKFVEDIIIPPRMIDIIVDGEVNEEYMRTLEILSRKLKFVETDTMVKTSKALNDVQPELEKLRQKAVSKVFDFIVQKLNALRKPKTNVQILQQSVLLKYKYVILFLKEHGKEVYLEVRAAYIDTMNKVLSTKIRAYIQALEKLQLDIATSSDLIGIDTRSTSLFSRGREPLKNRSAVFALGERINILKEIDESALIPHIAEASSKKYPYEVLFRSLHKLLMDTAASEYLFCDEFFGEQSMFYDIFAGPFSVVDEHINTILPNCFDAIGLMLMIRIIYQHQLIMSRRRIPCLDSYLDKVNISLWPRFKMVFDMHLNSLRNANVRSLWEDDVHPHYVMRRYAEFTASLIQLNVDYGDGQLELNLERLRMAVDDLLVKLAKSFKKPKLQTVFLINNYDMTIAVLKEAGPEGGKIQQYFEELLKSNTTIYVEELLVEHFSDLIKFVKTRASEDPSSSSERPITVTEVEPIVKDFASRWKAAIELMHNDVITSFSNFLCGMEILRAALTQLLLYYTRLSDCMKRIAGGSALNKDLVSISSIIISTNPDQHRILIGDEPETYNSSDDNEAEEVEDDGTAAPLTGDCGYSRPFLFLDMIWNLAFVVVSVFVLLATVQERPSTPLRLWVSGYALQCLLHVGFVWDECQRRGLDDDVDGGSDFLFCRVFSFSALCHNSIIKKLESINTVVSSVWWVFGFYWIVMGGQPLLQDSPRLYWLSVVFLAFDVFFMIFCIAMACIIFLLLFCCFPILATVAYAMTIGDGASENDISSLPKYLYRQQNTIGTFEGDKKQEVKLTALPGNSICTAELVLHPEDSECCICLYKYVDGVELCTLPCNHHFHHKCITKWLRINATCPLCKFNIHRGETLV</sequence>
<keyword evidence="7" id="KW-0812">Transmembrane</keyword>
<reference evidence="9" key="1">
    <citation type="submission" date="2020-06" db="EMBL/GenBank/DDBJ databases">
        <authorList>
            <person name="Li T."/>
            <person name="Hu X."/>
            <person name="Zhang T."/>
            <person name="Song X."/>
            <person name="Zhang H."/>
            <person name="Dai N."/>
            <person name="Sheng W."/>
            <person name="Hou X."/>
            <person name="Wei L."/>
        </authorList>
    </citation>
    <scope>NUCLEOTIDE SEQUENCE</scope>
    <source>
        <strain evidence="9">KEN1</strain>
        <tissue evidence="9">Leaf</tissue>
    </source>
</reference>
<evidence type="ECO:0000256" key="6">
    <source>
        <dbReference type="PROSITE-ProRule" id="PRU00175"/>
    </source>
</evidence>
<dbReference type="SMART" id="SM00184">
    <property type="entry name" value="RING"/>
    <property type="match status" value="1"/>
</dbReference>
<dbReference type="Gene3D" id="3.30.40.10">
    <property type="entry name" value="Zinc/RING finger domain, C3HC4 (zinc finger)"/>
    <property type="match status" value="1"/>
</dbReference>
<reference evidence="9" key="2">
    <citation type="journal article" date="2024" name="Plant">
        <title>Genomic evolution and insights into agronomic trait innovations of Sesamum species.</title>
        <authorList>
            <person name="Miao H."/>
            <person name="Wang L."/>
            <person name="Qu L."/>
            <person name="Liu H."/>
            <person name="Sun Y."/>
            <person name="Le M."/>
            <person name="Wang Q."/>
            <person name="Wei S."/>
            <person name="Zheng Y."/>
            <person name="Lin W."/>
            <person name="Duan Y."/>
            <person name="Cao H."/>
            <person name="Xiong S."/>
            <person name="Wang X."/>
            <person name="Wei L."/>
            <person name="Li C."/>
            <person name="Ma Q."/>
            <person name="Ju M."/>
            <person name="Zhao R."/>
            <person name="Li G."/>
            <person name="Mu C."/>
            <person name="Tian Q."/>
            <person name="Mei H."/>
            <person name="Zhang T."/>
            <person name="Gao T."/>
            <person name="Zhang H."/>
        </authorList>
    </citation>
    <scope>NUCLEOTIDE SEQUENCE</scope>
    <source>
        <strain evidence="9">KEN1</strain>
    </source>
</reference>
<dbReference type="GO" id="GO:0000938">
    <property type="term" value="C:GARP complex"/>
    <property type="evidence" value="ECO:0007669"/>
    <property type="project" value="TreeGrafter"/>
</dbReference>
<evidence type="ECO:0000256" key="5">
    <source>
        <dbReference type="ARBA" id="ARBA00023034"/>
    </source>
</evidence>
<comment type="similarity">
    <text evidence="2">Belongs to the VPS52 family.</text>
</comment>
<feature type="transmembrane region" description="Helical" evidence="7">
    <location>
        <begin position="738"/>
        <end position="759"/>
    </location>
</feature>
<evidence type="ECO:0000256" key="2">
    <source>
        <dbReference type="ARBA" id="ARBA00008180"/>
    </source>
</evidence>
<dbReference type="InterPro" id="IPR048361">
    <property type="entry name" value="Vps52_C"/>
</dbReference>
<dbReference type="Pfam" id="PF13639">
    <property type="entry name" value="zf-RING_2"/>
    <property type="match status" value="1"/>
</dbReference>
<organism evidence="9">
    <name type="scientific">Sesamum latifolium</name>
    <dbReference type="NCBI Taxonomy" id="2727402"/>
    <lineage>
        <taxon>Eukaryota</taxon>
        <taxon>Viridiplantae</taxon>
        <taxon>Streptophyta</taxon>
        <taxon>Embryophyta</taxon>
        <taxon>Tracheophyta</taxon>
        <taxon>Spermatophyta</taxon>
        <taxon>Magnoliopsida</taxon>
        <taxon>eudicotyledons</taxon>
        <taxon>Gunneridae</taxon>
        <taxon>Pentapetalae</taxon>
        <taxon>asterids</taxon>
        <taxon>lamiids</taxon>
        <taxon>Lamiales</taxon>
        <taxon>Pedaliaceae</taxon>
        <taxon>Sesamum</taxon>
    </lineage>
</organism>
<gene>
    <name evidence="9" type="ORF">Slati_1307100</name>
</gene>
<dbReference type="InterPro" id="IPR007258">
    <property type="entry name" value="Vps52"/>
</dbReference>
<dbReference type="GO" id="GO:0008270">
    <property type="term" value="F:zinc ion binding"/>
    <property type="evidence" value="ECO:0007669"/>
    <property type="project" value="UniProtKB-KW"/>
</dbReference>
<dbReference type="PROSITE" id="PS50089">
    <property type="entry name" value="ZF_RING_2"/>
    <property type="match status" value="1"/>
</dbReference>
<name>A0AAW2XHZ6_9LAMI</name>
<keyword evidence="4" id="KW-0653">Protein transport</keyword>
<evidence type="ECO:0000256" key="3">
    <source>
        <dbReference type="ARBA" id="ARBA00022448"/>
    </source>
</evidence>
<comment type="subcellular location">
    <subcellularLocation>
        <location evidence="1">Golgi apparatus</location>
        <location evidence="1">trans-Golgi network</location>
    </subcellularLocation>
</comment>
<proteinExistence type="inferred from homology"/>
<dbReference type="Pfam" id="PF04129">
    <property type="entry name" value="Vps52_CC"/>
    <property type="match status" value="1"/>
</dbReference>
<keyword evidence="7" id="KW-1133">Transmembrane helix</keyword>
<keyword evidence="5" id="KW-0333">Golgi apparatus</keyword>
<evidence type="ECO:0000256" key="4">
    <source>
        <dbReference type="ARBA" id="ARBA00022927"/>
    </source>
</evidence>
<dbReference type="PANTHER" id="PTHR14190">
    <property type="entry name" value="SUPPRESSOR OF ACTIN MUTATIONS 2/VACUOLAR PROTEIN SORTING 52"/>
    <property type="match status" value="1"/>
</dbReference>
<dbReference type="GO" id="GO:0005829">
    <property type="term" value="C:cytosol"/>
    <property type="evidence" value="ECO:0007669"/>
    <property type="project" value="GOC"/>
</dbReference>
<dbReference type="InterPro" id="IPR001841">
    <property type="entry name" value="Znf_RING"/>
</dbReference>
<evidence type="ECO:0000256" key="7">
    <source>
        <dbReference type="SAM" id="Phobius"/>
    </source>
</evidence>
<dbReference type="GO" id="GO:0019905">
    <property type="term" value="F:syntaxin binding"/>
    <property type="evidence" value="ECO:0007669"/>
    <property type="project" value="TreeGrafter"/>
</dbReference>
<evidence type="ECO:0000259" key="8">
    <source>
        <dbReference type="PROSITE" id="PS50089"/>
    </source>
</evidence>
<keyword evidence="6" id="KW-0479">Metal-binding</keyword>
<dbReference type="PANTHER" id="PTHR14190:SF7">
    <property type="entry name" value="VACUOLAR PROTEIN SORTING-ASSOCIATED PROTEIN 52 HOMOLOG"/>
    <property type="match status" value="1"/>
</dbReference>
<comment type="caution">
    <text evidence="9">The sequence shown here is derived from an EMBL/GenBank/DDBJ whole genome shotgun (WGS) entry which is preliminary data.</text>
</comment>
<keyword evidence="7" id="KW-0472">Membrane</keyword>
<evidence type="ECO:0000313" key="9">
    <source>
        <dbReference type="EMBL" id="KAL0453290.1"/>
    </source>
</evidence>